<dbReference type="Pfam" id="PF13683">
    <property type="entry name" value="rve_3"/>
    <property type="match status" value="1"/>
</dbReference>
<dbReference type="AlphaFoldDB" id="A0A1I0A379"/>
<gene>
    <name evidence="2" type="ORF">SAMN03080614_101639</name>
</gene>
<dbReference type="SUPFAM" id="SSF53098">
    <property type="entry name" value="Ribonuclease H-like"/>
    <property type="match status" value="1"/>
</dbReference>
<evidence type="ECO:0000259" key="1">
    <source>
        <dbReference type="Pfam" id="PF13683"/>
    </source>
</evidence>
<dbReference type="RefSeq" id="WP_091350196.1">
    <property type="nucleotide sequence ID" value="NZ_FOIF01000016.1"/>
</dbReference>
<evidence type="ECO:0000313" key="3">
    <source>
        <dbReference type="Proteomes" id="UP000243819"/>
    </source>
</evidence>
<dbReference type="OrthoDB" id="9781005at2"/>
<accession>A0A1I0A379</accession>
<protein>
    <submittedName>
        <fullName evidence="2">Integrase core domain-containing protein</fullName>
    </submittedName>
</protein>
<sequence>MNAYIESFHVILEDECYSRNEFRDFAEAYQVIAEYMDYYNTRRIHSSINYMAYEAGDRNGVKGAKQAPALALDTIREPARINAGLWEVEIFRICLNAYEGSSRLLLLFV</sequence>
<dbReference type="InterPro" id="IPR012337">
    <property type="entry name" value="RNaseH-like_sf"/>
</dbReference>
<dbReference type="Proteomes" id="UP000243819">
    <property type="component" value="Unassembled WGS sequence"/>
</dbReference>
<organism evidence="2 3">
    <name type="scientific">Anaerobranca gottschalkii DSM 13577</name>
    <dbReference type="NCBI Taxonomy" id="1120990"/>
    <lineage>
        <taxon>Bacteria</taxon>
        <taxon>Bacillati</taxon>
        <taxon>Bacillota</taxon>
        <taxon>Clostridia</taxon>
        <taxon>Eubacteriales</taxon>
        <taxon>Proteinivoracaceae</taxon>
        <taxon>Anaerobranca</taxon>
    </lineage>
</organism>
<proteinExistence type="predicted"/>
<dbReference type="GO" id="GO:0015074">
    <property type="term" value="P:DNA integration"/>
    <property type="evidence" value="ECO:0007669"/>
    <property type="project" value="InterPro"/>
</dbReference>
<reference evidence="3" key="1">
    <citation type="submission" date="2016-10" db="EMBL/GenBank/DDBJ databases">
        <authorList>
            <person name="Varghese N."/>
            <person name="Submissions S."/>
        </authorList>
    </citation>
    <scope>NUCLEOTIDE SEQUENCE [LARGE SCALE GENOMIC DNA]</scope>
    <source>
        <strain evidence="3">DSM 13577</strain>
    </source>
</reference>
<dbReference type="STRING" id="1120990.SAMN03080614_101639"/>
<feature type="domain" description="Integrase catalytic" evidence="1">
    <location>
        <begin position="2"/>
        <end position="51"/>
    </location>
</feature>
<keyword evidence="3" id="KW-1185">Reference proteome</keyword>
<name>A0A1I0A379_9FIRM</name>
<evidence type="ECO:0000313" key="2">
    <source>
        <dbReference type="EMBL" id="SES88425.1"/>
    </source>
</evidence>
<dbReference type="EMBL" id="FOIF01000016">
    <property type="protein sequence ID" value="SES88425.1"/>
    <property type="molecule type" value="Genomic_DNA"/>
</dbReference>
<dbReference type="InterPro" id="IPR001584">
    <property type="entry name" value="Integrase_cat-core"/>
</dbReference>